<keyword evidence="5 8" id="KW-0472">Membrane</keyword>
<evidence type="ECO:0000256" key="7">
    <source>
        <dbReference type="ARBA" id="ARBA00023224"/>
    </source>
</evidence>
<evidence type="ECO:0000256" key="4">
    <source>
        <dbReference type="ARBA" id="ARBA00022989"/>
    </source>
</evidence>
<evidence type="ECO:0000256" key="6">
    <source>
        <dbReference type="ARBA" id="ARBA00023170"/>
    </source>
</evidence>
<feature type="transmembrane region" description="Helical" evidence="8">
    <location>
        <begin position="93"/>
        <end position="112"/>
    </location>
</feature>
<comment type="caution">
    <text evidence="9">The sequence shown here is derived from an EMBL/GenBank/DDBJ whole genome shotgun (WGS) entry which is preliminary data.</text>
</comment>
<feature type="transmembrane region" description="Helical" evidence="8">
    <location>
        <begin position="222"/>
        <end position="241"/>
    </location>
</feature>
<feature type="transmembrane region" description="Helical" evidence="8">
    <location>
        <begin position="189"/>
        <end position="210"/>
    </location>
</feature>
<keyword evidence="3 8" id="KW-0812">Transmembrane</keyword>
<keyword evidence="2" id="KW-1003">Cell membrane</keyword>
<protein>
    <recommendedName>
        <fullName evidence="11">Gustatory receptor</fullName>
    </recommendedName>
</protein>
<keyword evidence="10" id="KW-1185">Reference proteome</keyword>
<keyword evidence="6" id="KW-0675">Receptor</keyword>
<feature type="transmembrane region" description="Helical" evidence="8">
    <location>
        <begin position="68"/>
        <end position="87"/>
    </location>
</feature>
<evidence type="ECO:0000313" key="9">
    <source>
        <dbReference type="EMBL" id="CAL8118184.1"/>
    </source>
</evidence>
<proteinExistence type="predicted"/>
<evidence type="ECO:0000256" key="2">
    <source>
        <dbReference type="ARBA" id="ARBA00022475"/>
    </source>
</evidence>
<dbReference type="PANTHER" id="PTHR21143:SF104">
    <property type="entry name" value="GUSTATORY RECEPTOR 8A-RELATED"/>
    <property type="match status" value="1"/>
</dbReference>
<evidence type="ECO:0000313" key="10">
    <source>
        <dbReference type="Proteomes" id="UP001642540"/>
    </source>
</evidence>
<keyword evidence="7" id="KW-0807">Transducer</keyword>
<comment type="subcellular location">
    <subcellularLocation>
        <location evidence="1">Cell membrane</location>
        <topology evidence="1">Multi-pass membrane protein</topology>
    </subcellularLocation>
</comment>
<dbReference type="EMBL" id="CAXLJM020000057">
    <property type="protein sequence ID" value="CAL8118184.1"/>
    <property type="molecule type" value="Genomic_DNA"/>
</dbReference>
<dbReference type="Pfam" id="PF08395">
    <property type="entry name" value="7tm_7"/>
    <property type="match status" value="1"/>
</dbReference>
<evidence type="ECO:0000256" key="5">
    <source>
        <dbReference type="ARBA" id="ARBA00023136"/>
    </source>
</evidence>
<name>A0ABP1R5E2_9HEXA</name>
<keyword evidence="4 8" id="KW-1133">Transmembrane helix</keyword>
<evidence type="ECO:0008006" key="11">
    <source>
        <dbReference type="Google" id="ProtNLM"/>
    </source>
</evidence>
<evidence type="ECO:0000256" key="8">
    <source>
        <dbReference type="SAM" id="Phobius"/>
    </source>
</evidence>
<reference evidence="9 10" key="1">
    <citation type="submission" date="2024-08" db="EMBL/GenBank/DDBJ databases">
        <authorList>
            <person name="Cucini C."/>
            <person name="Frati F."/>
        </authorList>
    </citation>
    <scope>NUCLEOTIDE SEQUENCE [LARGE SCALE GENOMIC DNA]</scope>
</reference>
<organism evidence="9 10">
    <name type="scientific">Orchesella dallaii</name>
    <dbReference type="NCBI Taxonomy" id="48710"/>
    <lineage>
        <taxon>Eukaryota</taxon>
        <taxon>Metazoa</taxon>
        <taxon>Ecdysozoa</taxon>
        <taxon>Arthropoda</taxon>
        <taxon>Hexapoda</taxon>
        <taxon>Collembola</taxon>
        <taxon>Entomobryomorpha</taxon>
        <taxon>Entomobryoidea</taxon>
        <taxon>Orchesellidae</taxon>
        <taxon>Orchesellinae</taxon>
        <taxon>Orchesella</taxon>
    </lineage>
</organism>
<dbReference type="InterPro" id="IPR013604">
    <property type="entry name" value="7TM_chemorcpt"/>
</dbReference>
<feature type="transmembrane region" description="Helical" evidence="8">
    <location>
        <begin position="301"/>
        <end position="319"/>
    </location>
</feature>
<sequence>MAAFTCFFADVLPLLDLFRKRRSVENFQSKLTEFIVGSVESFRTDVGIPVELQRRFASVYNAAKRLRFLIVGGFFGVTIETVITQILGVKKFFGCMFCQYFIFPLSFFTAYWHGALFLRLFTRIWVISLIRCMTIGILALKIEIRDLTEAETDWRSKLEIIKLESSVKIRNTLQKFRVMETLVEEFNSLFGIFISVGILSVIVTLLINVFEMILHLRHGGVAHSLGFATSVVVHIVVLYFICRSAGELEFEAKDCIMMLQDSSYKNEREFDEFGEMLHYTKALLQPVQISPGYFFNLNLKTMLSIAGSITTYMIVLVQFHTSEPPVKRE</sequence>
<evidence type="ECO:0000256" key="3">
    <source>
        <dbReference type="ARBA" id="ARBA00022692"/>
    </source>
</evidence>
<dbReference type="PANTHER" id="PTHR21143">
    <property type="entry name" value="INVERTEBRATE GUSTATORY RECEPTOR"/>
    <property type="match status" value="1"/>
</dbReference>
<evidence type="ECO:0000256" key="1">
    <source>
        <dbReference type="ARBA" id="ARBA00004651"/>
    </source>
</evidence>
<dbReference type="Proteomes" id="UP001642540">
    <property type="component" value="Unassembled WGS sequence"/>
</dbReference>
<accession>A0ABP1R5E2</accession>
<gene>
    <name evidence="9" type="ORF">ODALV1_LOCUS18019</name>
</gene>